<gene>
    <name evidence="1" type="ORF">CLV80_113114</name>
</gene>
<dbReference type="EMBL" id="PVTP01000013">
    <property type="protein sequence ID" value="PRY75304.1"/>
    <property type="molecule type" value="Genomic_DNA"/>
</dbReference>
<dbReference type="Gene3D" id="1.10.10.10">
    <property type="entry name" value="Winged helix-like DNA-binding domain superfamily/Winged helix DNA-binding domain"/>
    <property type="match status" value="1"/>
</dbReference>
<proteinExistence type="predicted"/>
<protein>
    <submittedName>
        <fullName evidence="1">Uncharacterized protein</fullName>
    </submittedName>
</protein>
<dbReference type="InterPro" id="IPR036388">
    <property type="entry name" value="WH-like_DNA-bd_sf"/>
</dbReference>
<accession>A0A2T0VV22</accession>
<comment type="caution">
    <text evidence="1">The sequence shown here is derived from an EMBL/GenBank/DDBJ whole genome shotgun (WGS) entry which is preliminary data.</text>
</comment>
<dbReference type="Proteomes" id="UP000238007">
    <property type="component" value="Unassembled WGS sequence"/>
</dbReference>
<evidence type="ECO:0000313" key="1">
    <source>
        <dbReference type="EMBL" id="PRY75304.1"/>
    </source>
</evidence>
<reference evidence="1 2" key="1">
    <citation type="submission" date="2018-03" db="EMBL/GenBank/DDBJ databases">
        <title>Genomic Encyclopedia of Archaeal and Bacterial Type Strains, Phase II (KMG-II): from individual species to whole genera.</title>
        <authorList>
            <person name="Goeker M."/>
        </authorList>
    </citation>
    <scope>NUCLEOTIDE SEQUENCE [LARGE SCALE GENOMIC DNA]</scope>
    <source>
        <strain evidence="1 2">DSM 101533</strain>
    </source>
</reference>
<name>A0A2T0VV22_9RHOB</name>
<dbReference type="AlphaFoldDB" id="A0A2T0VV22"/>
<keyword evidence="2" id="KW-1185">Reference proteome</keyword>
<dbReference type="SUPFAM" id="SSF88659">
    <property type="entry name" value="Sigma3 and sigma4 domains of RNA polymerase sigma factors"/>
    <property type="match status" value="1"/>
</dbReference>
<sequence length="730" mass="81481">MTSPSIRHLHMDLQIAEQLEELGCVCLSDISGLLATYELDDEISEVLAETSAALMACISGATIDWLRFYERPEFECNGLFFQCVEFSSVGLDTPNFAVNRASLGNAGAMLERAGLDDFGVLVKELREGMRVPPPGMGGIKTLELWESLTRLGKGMRDDAPLLEEYAQRYPIYSSTSERGLRATSKQVSNEDICQNELSELALSLDIGVLHLGPKTEKLRSKGLSRVRELLGVPLPEILSWQGMGRSTTSRIQEGVEALKRAQVPEGDIDWEIYCDHMQLTLLPKQPLSQTMSETIVLLPSVIEETVLAGETEDNRLILEKRIMKPPDERMTLEAVSELMPVKITRERVRQKEAKILKRLASALIYNDYAQSPYHFRPEFTAPWSKAADQFASSEDEISLTSLVEGLEIAWGVSRDVFSEQLPLITAIITGDLASGDEFKRALPVEMPLLLQGSGLAMELPLKRLQIGKAANSFAEMGIDTISDFLNAITSGEVEIDENTASRTTYEQVNIFAQCVEENGEINWPQYAQDAGVPDLPAYQIETPQNFLEAIIPTAISVLQARQLSARAPDIFKLRTSVGLATRPTMDAMAAELGGFGPTIKLVETKLLRFLSEVFIEGNVALARSHVDEEFLSYWAILDDSFTKFDGDVEHLVRDLCEKWGISEEELNKYLPAIVAILTGYPMGRLTRHNTVDRKKPTSSRTRHVQKVLNVREEHDFVPRMVSLRGFRRTH</sequence>
<organism evidence="1 2">
    <name type="scientific">Yoonia maritima</name>
    <dbReference type="NCBI Taxonomy" id="1435347"/>
    <lineage>
        <taxon>Bacteria</taxon>
        <taxon>Pseudomonadati</taxon>
        <taxon>Pseudomonadota</taxon>
        <taxon>Alphaproteobacteria</taxon>
        <taxon>Rhodobacterales</taxon>
        <taxon>Paracoccaceae</taxon>
        <taxon>Yoonia</taxon>
    </lineage>
</organism>
<dbReference type="InterPro" id="IPR013324">
    <property type="entry name" value="RNA_pol_sigma_r3/r4-like"/>
</dbReference>
<evidence type="ECO:0000313" key="2">
    <source>
        <dbReference type="Proteomes" id="UP000238007"/>
    </source>
</evidence>